<reference evidence="1 2" key="1">
    <citation type="journal article" date="2022" name="DNA Res.">
        <title>Chromosomal-level genome assembly of the orchid tree Bauhinia variegata (Leguminosae; Cercidoideae) supports the allotetraploid origin hypothesis of Bauhinia.</title>
        <authorList>
            <person name="Zhong Y."/>
            <person name="Chen Y."/>
            <person name="Zheng D."/>
            <person name="Pang J."/>
            <person name="Liu Y."/>
            <person name="Luo S."/>
            <person name="Meng S."/>
            <person name="Qian L."/>
            <person name="Wei D."/>
            <person name="Dai S."/>
            <person name="Zhou R."/>
        </authorList>
    </citation>
    <scope>NUCLEOTIDE SEQUENCE [LARGE SCALE GENOMIC DNA]</scope>
    <source>
        <strain evidence="1">BV-YZ2020</strain>
    </source>
</reference>
<protein>
    <submittedName>
        <fullName evidence="1">Uncharacterized protein</fullName>
    </submittedName>
</protein>
<name>A0ACB9PT29_BAUVA</name>
<sequence>MTQSTLENIGGLKPSNDFLVDEQVVMFLQILAHHVRNRVIEFEFGRSRKTISRYFYLVLNAMMWLHGELLKVPKPIGENSTNEKWKWFKGYGGPKVSRGEGFLAPYRGQRYHLNERRDGYQPNNLSEYFDMMHSGARNRYNVEEPLEDEMDEDDEEVAPIDENNPILTMETSDAWSNWRDALAAEMFNEFKRGQG</sequence>
<comment type="caution">
    <text evidence="1">The sequence shown here is derived from an EMBL/GenBank/DDBJ whole genome shotgun (WGS) entry which is preliminary data.</text>
</comment>
<organism evidence="1 2">
    <name type="scientific">Bauhinia variegata</name>
    <name type="common">Purple orchid tree</name>
    <name type="synonym">Phanera variegata</name>
    <dbReference type="NCBI Taxonomy" id="167791"/>
    <lineage>
        <taxon>Eukaryota</taxon>
        <taxon>Viridiplantae</taxon>
        <taxon>Streptophyta</taxon>
        <taxon>Embryophyta</taxon>
        <taxon>Tracheophyta</taxon>
        <taxon>Spermatophyta</taxon>
        <taxon>Magnoliopsida</taxon>
        <taxon>eudicotyledons</taxon>
        <taxon>Gunneridae</taxon>
        <taxon>Pentapetalae</taxon>
        <taxon>rosids</taxon>
        <taxon>fabids</taxon>
        <taxon>Fabales</taxon>
        <taxon>Fabaceae</taxon>
        <taxon>Cercidoideae</taxon>
        <taxon>Cercideae</taxon>
        <taxon>Bauhiniinae</taxon>
        <taxon>Bauhinia</taxon>
    </lineage>
</organism>
<accession>A0ACB9PT29</accession>
<evidence type="ECO:0000313" key="2">
    <source>
        <dbReference type="Proteomes" id="UP000828941"/>
    </source>
</evidence>
<gene>
    <name evidence="1" type="ORF">L6164_005861</name>
</gene>
<dbReference type="EMBL" id="CM039428">
    <property type="protein sequence ID" value="KAI4351495.1"/>
    <property type="molecule type" value="Genomic_DNA"/>
</dbReference>
<proteinExistence type="predicted"/>
<dbReference type="Proteomes" id="UP000828941">
    <property type="component" value="Chromosome 3"/>
</dbReference>
<evidence type="ECO:0000313" key="1">
    <source>
        <dbReference type="EMBL" id="KAI4351495.1"/>
    </source>
</evidence>
<keyword evidence="2" id="KW-1185">Reference proteome</keyword>